<evidence type="ECO:0000256" key="6">
    <source>
        <dbReference type="ARBA" id="ARBA00022723"/>
    </source>
</evidence>
<dbReference type="InterPro" id="IPR013512">
    <property type="entry name" value="DXP_reductoisomerase_N"/>
</dbReference>
<evidence type="ECO:0000256" key="8">
    <source>
        <dbReference type="ARBA" id="ARBA00023002"/>
    </source>
</evidence>
<dbReference type="Pfam" id="PF08436">
    <property type="entry name" value="DXP_redisom_C"/>
    <property type="match status" value="1"/>
</dbReference>
<dbReference type="GO" id="GO:0070402">
    <property type="term" value="F:NADPH binding"/>
    <property type="evidence" value="ECO:0007669"/>
    <property type="project" value="InterPro"/>
</dbReference>
<keyword evidence="6" id="KW-0479">Metal-binding</keyword>
<keyword evidence="7" id="KW-0521">NADP</keyword>
<evidence type="ECO:0000256" key="2">
    <source>
        <dbReference type="ARBA" id="ARBA00001946"/>
    </source>
</evidence>
<evidence type="ECO:0000256" key="11">
    <source>
        <dbReference type="ARBA" id="ARBA00048543"/>
    </source>
</evidence>
<evidence type="ECO:0000256" key="10">
    <source>
        <dbReference type="ARBA" id="ARBA00023229"/>
    </source>
</evidence>
<keyword evidence="15" id="KW-0413">Isomerase</keyword>
<dbReference type="HAMAP" id="MF_00183">
    <property type="entry name" value="DXP_reductoisom"/>
    <property type="match status" value="1"/>
</dbReference>
<keyword evidence="9" id="KW-0464">Manganese</keyword>
<feature type="domain" description="1-deoxy-D-xylulose 5-phosphate reductoisomerase N-terminal" evidence="12">
    <location>
        <begin position="3"/>
        <end position="121"/>
    </location>
</feature>
<dbReference type="Gene3D" id="3.40.50.720">
    <property type="entry name" value="NAD(P)-binding Rossmann-like Domain"/>
    <property type="match status" value="1"/>
</dbReference>
<evidence type="ECO:0000256" key="9">
    <source>
        <dbReference type="ARBA" id="ARBA00023211"/>
    </source>
</evidence>
<comment type="catalytic activity">
    <reaction evidence="11">
        <text>2-C-methyl-D-erythritol 4-phosphate + NADP(+) = 1-deoxy-D-xylulose 5-phosphate + NADPH + H(+)</text>
        <dbReference type="Rhea" id="RHEA:13717"/>
        <dbReference type="ChEBI" id="CHEBI:15378"/>
        <dbReference type="ChEBI" id="CHEBI:57783"/>
        <dbReference type="ChEBI" id="CHEBI:57792"/>
        <dbReference type="ChEBI" id="CHEBI:58262"/>
        <dbReference type="ChEBI" id="CHEBI:58349"/>
        <dbReference type="EC" id="1.1.1.267"/>
    </reaction>
    <physiologicalReaction direction="right-to-left" evidence="11">
        <dbReference type="Rhea" id="RHEA:13719"/>
    </physiologicalReaction>
</comment>
<name>A0A1W1E840_9ZZZZ</name>
<dbReference type="PIRSF" id="PIRSF006205">
    <property type="entry name" value="Dxp_reductismrs"/>
    <property type="match status" value="1"/>
</dbReference>
<dbReference type="Pfam" id="PF13288">
    <property type="entry name" value="DXPR_C"/>
    <property type="match status" value="1"/>
</dbReference>
<evidence type="ECO:0000259" key="12">
    <source>
        <dbReference type="Pfam" id="PF02670"/>
    </source>
</evidence>
<dbReference type="PANTHER" id="PTHR30525">
    <property type="entry name" value="1-DEOXY-D-XYLULOSE 5-PHOSPHATE REDUCTOISOMERASE"/>
    <property type="match status" value="1"/>
</dbReference>
<accession>A0A1W1E840</accession>
<evidence type="ECO:0000256" key="3">
    <source>
        <dbReference type="ARBA" id="ARBA00005094"/>
    </source>
</evidence>
<dbReference type="SUPFAM" id="SSF69055">
    <property type="entry name" value="1-deoxy-D-xylulose-5-phosphate reductoisomerase, C-terminal domain"/>
    <property type="match status" value="1"/>
</dbReference>
<dbReference type="InterPro" id="IPR013644">
    <property type="entry name" value="DXP_reductoisomerase_C"/>
</dbReference>
<evidence type="ECO:0000259" key="13">
    <source>
        <dbReference type="Pfam" id="PF08436"/>
    </source>
</evidence>
<comment type="similarity">
    <text evidence="4">Belongs to the DXR family.</text>
</comment>
<dbReference type="InterPro" id="IPR026877">
    <property type="entry name" value="DXPR_C"/>
</dbReference>
<comment type="pathway">
    <text evidence="3">Isoprenoid biosynthesis; isopentenyl diphosphate biosynthesis via DXP pathway; isopentenyl diphosphate from 1-deoxy-D-xylulose 5-phosphate: step 1/6.</text>
</comment>
<dbReference type="EMBL" id="FPIB01000009">
    <property type="protein sequence ID" value="SFV90079.1"/>
    <property type="molecule type" value="Genomic_DNA"/>
</dbReference>
<dbReference type="SUPFAM" id="SSF55347">
    <property type="entry name" value="Glyceraldehyde-3-phosphate dehydrogenase-like, C-terminal domain"/>
    <property type="match status" value="1"/>
</dbReference>
<sequence length="360" mass="39711">MSIVLLGSTGSIGVNTLIIAQRYNIKVEALVAGNNIDLLNEQIAACAPKMVAIAHEKDRARVNHLDVRVGTEGILSIIEEAQSPTVVNALVGYTGLAPTLKATQLGKKVALANKESLVVAGAFIDMKHITPIDSEHFGLWYLMNNRPICKLYITASGGAFREWELEKMQSATFADALKHPNWSMGDKITIDSATMTNKLFELLEAKWLFDTSNIDAVIEKKSIIHALVEFVDGSTTAHFAGVDMKLPIAFALKAEVTEPILPPVDLLGIRELSFAPIEEKRYPIWSIKEHILNNPHLGVVVNAANEVAIEQFKKERCSFFGMSEIVLDAYKHFEDVVPNSIEDIVNIDEEVRAYAQRGFS</sequence>
<dbReference type="GO" id="GO:0016853">
    <property type="term" value="F:isomerase activity"/>
    <property type="evidence" value="ECO:0007669"/>
    <property type="project" value="UniProtKB-KW"/>
</dbReference>
<evidence type="ECO:0000313" key="15">
    <source>
        <dbReference type="EMBL" id="SFV90079.1"/>
    </source>
</evidence>
<dbReference type="EC" id="1.1.1.267" evidence="5"/>
<dbReference type="AlphaFoldDB" id="A0A1W1E840"/>
<dbReference type="GO" id="GO:0051484">
    <property type="term" value="P:isopentenyl diphosphate biosynthetic process, methylerythritol 4-phosphate pathway involved in terpenoid biosynthetic process"/>
    <property type="evidence" value="ECO:0007669"/>
    <property type="project" value="TreeGrafter"/>
</dbReference>
<evidence type="ECO:0000259" key="14">
    <source>
        <dbReference type="Pfam" id="PF13288"/>
    </source>
</evidence>
<dbReference type="InterPro" id="IPR036291">
    <property type="entry name" value="NAD(P)-bd_dom_sf"/>
</dbReference>
<dbReference type="InterPro" id="IPR036169">
    <property type="entry name" value="DXPR_C_sf"/>
</dbReference>
<feature type="domain" description="1-deoxy-D-xylulose 5-phosphate reductoisomerase C-terminal" evidence="13">
    <location>
        <begin position="129"/>
        <end position="209"/>
    </location>
</feature>
<evidence type="ECO:0000256" key="7">
    <source>
        <dbReference type="ARBA" id="ARBA00022857"/>
    </source>
</evidence>
<comment type="cofactor">
    <cofactor evidence="1">
        <name>Mn(2+)</name>
        <dbReference type="ChEBI" id="CHEBI:29035"/>
    </cofactor>
</comment>
<keyword evidence="8 15" id="KW-0560">Oxidoreductase</keyword>
<keyword evidence="10" id="KW-0414">Isoprene biosynthesis</keyword>
<dbReference type="UniPathway" id="UPA00056">
    <property type="reaction ID" value="UER00092"/>
</dbReference>
<evidence type="ECO:0000256" key="4">
    <source>
        <dbReference type="ARBA" id="ARBA00006825"/>
    </source>
</evidence>
<dbReference type="PANTHER" id="PTHR30525:SF0">
    <property type="entry name" value="1-DEOXY-D-XYLULOSE 5-PHOSPHATE REDUCTOISOMERASE, CHLOROPLASTIC"/>
    <property type="match status" value="1"/>
</dbReference>
<dbReference type="Pfam" id="PF02670">
    <property type="entry name" value="DXP_reductoisom"/>
    <property type="match status" value="1"/>
</dbReference>
<reference evidence="15" key="1">
    <citation type="submission" date="2016-10" db="EMBL/GenBank/DDBJ databases">
        <authorList>
            <person name="de Groot N.N."/>
        </authorList>
    </citation>
    <scope>NUCLEOTIDE SEQUENCE</scope>
</reference>
<proteinExistence type="inferred from homology"/>
<protein>
    <recommendedName>
        <fullName evidence="5">1-deoxy-D-xylulose-5-phosphate reductoisomerase</fullName>
        <ecNumber evidence="5">1.1.1.267</ecNumber>
    </recommendedName>
</protein>
<dbReference type="GO" id="GO:0030145">
    <property type="term" value="F:manganese ion binding"/>
    <property type="evidence" value="ECO:0007669"/>
    <property type="project" value="TreeGrafter"/>
</dbReference>
<comment type="cofactor">
    <cofactor evidence="2">
        <name>Mg(2+)</name>
        <dbReference type="ChEBI" id="CHEBI:18420"/>
    </cofactor>
</comment>
<evidence type="ECO:0000256" key="1">
    <source>
        <dbReference type="ARBA" id="ARBA00001936"/>
    </source>
</evidence>
<evidence type="ECO:0000256" key="5">
    <source>
        <dbReference type="ARBA" id="ARBA00012366"/>
    </source>
</evidence>
<organism evidence="15">
    <name type="scientific">hydrothermal vent metagenome</name>
    <dbReference type="NCBI Taxonomy" id="652676"/>
    <lineage>
        <taxon>unclassified sequences</taxon>
        <taxon>metagenomes</taxon>
        <taxon>ecological metagenomes</taxon>
    </lineage>
</organism>
<dbReference type="SUPFAM" id="SSF51735">
    <property type="entry name" value="NAD(P)-binding Rossmann-fold domains"/>
    <property type="match status" value="1"/>
</dbReference>
<feature type="domain" description="DXP reductoisomerase C-terminal" evidence="14">
    <location>
        <begin position="242"/>
        <end position="353"/>
    </location>
</feature>
<dbReference type="NCBIfam" id="TIGR00243">
    <property type="entry name" value="Dxr"/>
    <property type="match status" value="1"/>
</dbReference>
<dbReference type="Gene3D" id="1.10.1740.10">
    <property type="match status" value="1"/>
</dbReference>
<dbReference type="GO" id="GO:0030604">
    <property type="term" value="F:1-deoxy-D-xylulose-5-phosphate reductoisomerase activity"/>
    <property type="evidence" value="ECO:0007669"/>
    <property type="project" value="UniProtKB-EC"/>
</dbReference>
<dbReference type="InterPro" id="IPR003821">
    <property type="entry name" value="DXP_reductoisomerase"/>
</dbReference>
<gene>
    <name evidence="15" type="ORF">MNB_SV-4-244</name>
</gene>